<feature type="chain" id="PRO_5012748790" evidence="7">
    <location>
        <begin position="26"/>
        <end position="248"/>
    </location>
</feature>
<organism evidence="9 10">
    <name type="scientific">Duganella sacchari</name>
    <dbReference type="NCBI Taxonomy" id="551987"/>
    <lineage>
        <taxon>Bacteria</taxon>
        <taxon>Pseudomonadati</taxon>
        <taxon>Pseudomonadota</taxon>
        <taxon>Betaproteobacteria</taxon>
        <taxon>Burkholderiales</taxon>
        <taxon>Oxalobacteraceae</taxon>
        <taxon>Telluria group</taxon>
        <taxon>Duganella</taxon>
    </lineage>
</organism>
<evidence type="ECO:0000256" key="5">
    <source>
        <dbReference type="ARBA" id="ARBA00023049"/>
    </source>
</evidence>
<dbReference type="PANTHER" id="PTHR22726">
    <property type="entry name" value="METALLOENDOPEPTIDASE OMA1"/>
    <property type="match status" value="1"/>
</dbReference>
<dbReference type="GO" id="GO:0004222">
    <property type="term" value="F:metalloendopeptidase activity"/>
    <property type="evidence" value="ECO:0007669"/>
    <property type="project" value="InterPro"/>
</dbReference>
<reference evidence="10" key="1">
    <citation type="submission" date="2016-11" db="EMBL/GenBank/DDBJ databases">
        <authorList>
            <person name="Varghese N."/>
            <person name="Submissions S."/>
        </authorList>
    </citation>
    <scope>NUCLEOTIDE SEQUENCE [LARGE SCALE GENOMIC DNA]</scope>
    <source>
        <strain evidence="10">Sac-22</strain>
    </source>
</reference>
<dbReference type="RefSeq" id="WP_167544320.1">
    <property type="nucleotide sequence ID" value="NZ_FRCX01000009.1"/>
</dbReference>
<dbReference type="AlphaFoldDB" id="A0A1M7R2I3"/>
<dbReference type="Pfam" id="PF01435">
    <property type="entry name" value="Peptidase_M48"/>
    <property type="match status" value="1"/>
</dbReference>
<keyword evidence="5 6" id="KW-0482">Metalloprotease</keyword>
<dbReference type="PANTHER" id="PTHR22726:SF1">
    <property type="entry name" value="METALLOENDOPEPTIDASE OMA1, MITOCHONDRIAL"/>
    <property type="match status" value="1"/>
</dbReference>
<comment type="similarity">
    <text evidence="6">Belongs to the peptidase M48 family.</text>
</comment>
<keyword evidence="1 6" id="KW-0645">Protease</keyword>
<proteinExistence type="inferred from homology"/>
<evidence type="ECO:0000256" key="1">
    <source>
        <dbReference type="ARBA" id="ARBA00022670"/>
    </source>
</evidence>
<evidence type="ECO:0000313" key="10">
    <source>
        <dbReference type="Proteomes" id="UP000184339"/>
    </source>
</evidence>
<sequence>MARTTTLSRIAGLLLAVATPTSGGAATPTQAEVMTRAAAMYADRLAGRNINRDAGFTARVRGIAGVLIAQAKRDYPDTAAWAWEVHTTDDPDMNADCMAGGKILVSQAYVERLALNDAELAMLLAHEIEHAALHHNLKEYQAALQLDPAWAGRPFAELEYAVDHDSRLMGVLAATNYAQEQEADREGLRLAWRAGWPASALSGYFRKMMRDSDWPRRSKADYPSPIQRWRDAHALADSLQKNYVQPSE</sequence>
<dbReference type="Proteomes" id="UP000184339">
    <property type="component" value="Unassembled WGS sequence"/>
</dbReference>
<keyword evidence="4 6" id="KW-0862">Zinc</keyword>
<feature type="signal peptide" evidence="7">
    <location>
        <begin position="1"/>
        <end position="25"/>
    </location>
</feature>
<evidence type="ECO:0000256" key="6">
    <source>
        <dbReference type="RuleBase" id="RU003983"/>
    </source>
</evidence>
<dbReference type="GO" id="GO:0046872">
    <property type="term" value="F:metal ion binding"/>
    <property type="evidence" value="ECO:0007669"/>
    <property type="project" value="UniProtKB-KW"/>
</dbReference>
<name>A0A1M7R2I3_9BURK</name>
<evidence type="ECO:0000256" key="4">
    <source>
        <dbReference type="ARBA" id="ARBA00022833"/>
    </source>
</evidence>
<keyword evidence="3 6" id="KW-0378">Hydrolase</keyword>
<keyword evidence="2" id="KW-0479">Metal-binding</keyword>
<evidence type="ECO:0000256" key="2">
    <source>
        <dbReference type="ARBA" id="ARBA00022723"/>
    </source>
</evidence>
<evidence type="ECO:0000313" key="9">
    <source>
        <dbReference type="EMBL" id="SHN38949.1"/>
    </source>
</evidence>
<gene>
    <name evidence="9" type="ORF">SAMN05192549_109221</name>
</gene>
<accession>A0A1M7R2I3</accession>
<feature type="domain" description="Peptidase M48" evidence="8">
    <location>
        <begin position="71"/>
        <end position="210"/>
    </location>
</feature>
<keyword evidence="10" id="KW-1185">Reference proteome</keyword>
<dbReference type="STRING" id="551987.SAMN05192549_109221"/>
<protein>
    <submittedName>
        <fullName evidence="9">Peptidase family M48</fullName>
    </submittedName>
</protein>
<dbReference type="EMBL" id="FRCX01000009">
    <property type="protein sequence ID" value="SHN38949.1"/>
    <property type="molecule type" value="Genomic_DNA"/>
</dbReference>
<dbReference type="InterPro" id="IPR051156">
    <property type="entry name" value="Mito/Outer_Membr_Metalloprot"/>
</dbReference>
<comment type="cofactor">
    <cofactor evidence="6">
        <name>Zn(2+)</name>
        <dbReference type="ChEBI" id="CHEBI:29105"/>
    </cofactor>
    <text evidence="6">Binds 1 zinc ion per subunit.</text>
</comment>
<dbReference type="GO" id="GO:0016020">
    <property type="term" value="C:membrane"/>
    <property type="evidence" value="ECO:0007669"/>
    <property type="project" value="TreeGrafter"/>
</dbReference>
<dbReference type="Gene3D" id="3.30.2010.10">
    <property type="entry name" value="Metalloproteases ('zincins'), catalytic domain"/>
    <property type="match status" value="1"/>
</dbReference>
<dbReference type="GO" id="GO:0051603">
    <property type="term" value="P:proteolysis involved in protein catabolic process"/>
    <property type="evidence" value="ECO:0007669"/>
    <property type="project" value="TreeGrafter"/>
</dbReference>
<evidence type="ECO:0000256" key="3">
    <source>
        <dbReference type="ARBA" id="ARBA00022801"/>
    </source>
</evidence>
<keyword evidence="7" id="KW-0732">Signal</keyword>
<dbReference type="InterPro" id="IPR001915">
    <property type="entry name" value="Peptidase_M48"/>
</dbReference>
<evidence type="ECO:0000256" key="7">
    <source>
        <dbReference type="SAM" id="SignalP"/>
    </source>
</evidence>
<evidence type="ECO:0000259" key="8">
    <source>
        <dbReference type="Pfam" id="PF01435"/>
    </source>
</evidence>